<evidence type="ECO:0000313" key="1">
    <source>
        <dbReference type="Proteomes" id="UP000095283"/>
    </source>
</evidence>
<dbReference type="WBParaSite" id="Hba_05816">
    <property type="protein sequence ID" value="Hba_05816"/>
    <property type="gene ID" value="Hba_05816"/>
</dbReference>
<dbReference type="Proteomes" id="UP000095283">
    <property type="component" value="Unplaced"/>
</dbReference>
<organism evidence="1 2">
    <name type="scientific">Heterorhabditis bacteriophora</name>
    <name type="common">Entomopathogenic nematode worm</name>
    <dbReference type="NCBI Taxonomy" id="37862"/>
    <lineage>
        <taxon>Eukaryota</taxon>
        <taxon>Metazoa</taxon>
        <taxon>Ecdysozoa</taxon>
        <taxon>Nematoda</taxon>
        <taxon>Chromadorea</taxon>
        <taxon>Rhabditida</taxon>
        <taxon>Rhabditina</taxon>
        <taxon>Rhabditomorpha</taxon>
        <taxon>Strongyloidea</taxon>
        <taxon>Heterorhabditidae</taxon>
        <taxon>Heterorhabditis</taxon>
    </lineage>
</organism>
<name>A0A1I7WL04_HETBA</name>
<reference evidence="2" key="1">
    <citation type="submission" date="2016-11" db="UniProtKB">
        <authorList>
            <consortium name="WormBaseParasite"/>
        </authorList>
    </citation>
    <scope>IDENTIFICATION</scope>
</reference>
<protein>
    <submittedName>
        <fullName evidence="2">Uncharacterized protein</fullName>
    </submittedName>
</protein>
<proteinExistence type="predicted"/>
<evidence type="ECO:0000313" key="2">
    <source>
        <dbReference type="WBParaSite" id="Hba_05816"/>
    </source>
</evidence>
<dbReference type="AlphaFoldDB" id="A0A1I7WL04"/>
<sequence>MFDDLSRSFDIRTLAAQPGKSLEEKRDMVVQQQRENAITPPAIDDPIHNVYHPQVCTISPHLCINTTC</sequence>
<accession>A0A1I7WL04</accession>
<keyword evidence="1" id="KW-1185">Reference proteome</keyword>